<keyword evidence="2" id="KW-1185">Reference proteome</keyword>
<accession>A0A565ALW0</accession>
<dbReference type="AlphaFoldDB" id="A0A565ALW0"/>
<gene>
    <name evidence="1" type="ORF">ANE_LOCUS860</name>
</gene>
<proteinExistence type="predicted"/>
<reference evidence="1" key="1">
    <citation type="submission" date="2019-07" db="EMBL/GenBank/DDBJ databases">
        <authorList>
            <person name="Dittberner H."/>
        </authorList>
    </citation>
    <scope>NUCLEOTIDE SEQUENCE [LARGE SCALE GENOMIC DNA]</scope>
</reference>
<name>A0A565ALW0_9BRAS</name>
<evidence type="ECO:0000313" key="2">
    <source>
        <dbReference type="Proteomes" id="UP000489600"/>
    </source>
</evidence>
<organism evidence="1 2">
    <name type="scientific">Arabis nemorensis</name>
    <dbReference type="NCBI Taxonomy" id="586526"/>
    <lineage>
        <taxon>Eukaryota</taxon>
        <taxon>Viridiplantae</taxon>
        <taxon>Streptophyta</taxon>
        <taxon>Embryophyta</taxon>
        <taxon>Tracheophyta</taxon>
        <taxon>Spermatophyta</taxon>
        <taxon>Magnoliopsida</taxon>
        <taxon>eudicotyledons</taxon>
        <taxon>Gunneridae</taxon>
        <taxon>Pentapetalae</taxon>
        <taxon>rosids</taxon>
        <taxon>malvids</taxon>
        <taxon>Brassicales</taxon>
        <taxon>Brassicaceae</taxon>
        <taxon>Arabideae</taxon>
        <taxon>Arabis</taxon>
    </lineage>
</organism>
<comment type="caution">
    <text evidence="1">The sequence shown here is derived from an EMBL/GenBank/DDBJ whole genome shotgun (WGS) entry which is preliminary data.</text>
</comment>
<dbReference type="Proteomes" id="UP000489600">
    <property type="component" value="Unassembled WGS sequence"/>
</dbReference>
<dbReference type="EMBL" id="CABITT030000001">
    <property type="protein sequence ID" value="VVA90415.1"/>
    <property type="molecule type" value="Genomic_DNA"/>
</dbReference>
<evidence type="ECO:0000313" key="1">
    <source>
        <dbReference type="EMBL" id="VVA90415.1"/>
    </source>
</evidence>
<sequence length="78" mass="8510">MVPCVTESDEHKALPPLHLRQLLPHLCGIGHVVSIEVSFERKSARLMAVVHDGLQEWNITGCKSVTSLAVVWRPSAAG</sequence>
<protein>
    <submittedName>
        <fullName evidence="1">Uncharacterized protein</fullName>
    </submittedName>
</protein>